<reference evidence="4" key="1">
    <citation type="submission" date="2019-08" db="EMBL/GenBank/DDBJ databases">
        <title>The improved chromosome-level genome for the pearl oyster Pinctada fucata martensii using PacBio sequencing and Hi-C.</title>
        <authorList>
            <person name="Zheng Z."/>
        </authorList>
    </citation>
    <scope>NUCLEOTIDE SEQUENCE</scope>
    <source>
        <strain evidence="4">ZZ-2019</strain>
        <tissue evidence="4">Adductor muscle</tissue>
    </source>
</reference>
<dbReference type="Gene3D" id="2.60.40.2160">
    <property type="entry name" value="Interleukin-17 receptor A/B, fibronectin-III-like domain 1"/>
    <property type="match status" value="1"/>
</dbReference>
<comment type="caution">
    <text evidence="4">The sequence shown here is derived from an EMBL/GenBank/DDBJ whole genome shotgun (WGS) entry which is preliminary data.</text>
</comment>
<feature type="compositionally biased region" description="Basic and acidic residues" evidence="3">
    <location>
        <begin position="1"/>
        <end position="12"/>
    </location>
</feature>
<evidence type="ECO:0000313" key="4">
    <source>
        <dbReference type="EMBL" id="KAK3101175.1"/>
    </source>
</evidence>
<comment type="subcellular location">
    <subcellularLocation>
        <location evidence="1">Cell membrane</location>
        <topology evidence="1">Single-pass type I membrane protein</topology>
    </subcellularLocation>
</comment>
<proteinExistence type="predicted"/>
<evidence type="ECO:0000313" key="5">
    <source>
        <dbReference type="Proteomes" id="UP001186944"/>
    </source>
</evidence>
<evidence type="ECO:0000256" key="2">
    <source>
        <dbReference type="ARBA" id="ARBA00022475"/>
    </source>
</evidence>
<protein>
    <submittedName>
        <fullName evidence="4">Uncharacterized protein</fullName>
    </submittedName>
</protein>
<name>A0AA89BYB0_PINIB</name>
<keyword evidence="2" id="KW-1003">Cell membrane</keyword>
<keyword evidence="2" id="KW-0472">Membrane</keyword>
<gene>
    <name evidence="4" type="ORF">FSP39_001537</name>
</gene>
<keyword evidence="5" id="KW-1185">Reference proteome</keyword>
<sequence>MPAIERRKRYDQTKSPNRSSIASAFAIQDGNNWPGPVRDFHAVTVHRDGTQYANFTWKPPYDSSIETLRGFEIHLAWQAYSALGNHCFFANLTNRNWTKVKDKYNVVFHFDCIQSPKALVINAYINSTPKPTQNITRRYISHRMNDIRDNAASSEVMVVPVYLQENKHIVSAVQTLRKLFHKVRMLSDESARMLCDEWMCQNSPYEILIILTESLVNIYEALRSGQDNVLNIDANNIKECTSALHLIETISGNGSNFKQPHFLSVFSEVDNAFFHRFSASDRLKKRSVYILSDIIVEGQANDIQCVLRKEDTSSLIQDIQGDEDRKNEISFNGTDITDIVDIQRHLLHYYSFTDRNMECHNGIPSCGMDKRKKDTGKMKVSMEPVVQFSHNRSGGQARIINSLSNGCHANPISPTQFKFHRNGNVHIENLQNGALDKRGLYGRNKFDRHRYQTEEEVPCMMGDSCFIPPSDSESLDNVSLCQEMLEINQRNLPAYSS</sequence>
<dbReference type="GO" id="GO:0005886">
    <property type="term" value="C:plasma membrane"/>
    <property type="evidence" value="ECO:0007669"/>
    <property type="project" value="UniProtKB-SubCell"/>
</dbReference>
<dbReference type="AlphaFoldDB" id="A0AA89BYB0"/>
<dbReference type="EMBL" id="VSWD01000005">
    <property type="protein sequence ID" value="KAK3101175.1"/>
    <property type="molecule type" value="Genomic_DNA"/>
</dbReference>
<dbReference type="InterPro" id="IPR038683">
    <property type="entry name" value="IL17RA/B_FnIII-like_1_sf"/>
</dbReference>
<evidence type="ECO:0000256" key="1">
    <source>
        <dbReference type="ARBA" id="ARBA00004251"/>
    </source>
</evidence>
<evidence type="ECO:0000256" key="3">
    <source>
        <dbReference type="SAM" id="MobiDB-lite"/>
    </source>
</evidence>
<accession>A0AA89BYB0</accession>
<dbReference type="Proteomes" id="UP001186944">
    <property type="component" value="Unassembled WGS sequence"/>
</dbReference>
<feature type="region of interest" description="Disordered" evidence="3">
    <location>
        <begin position="1"/>
        <end position="21"/>
    </location>
</feature>
<organism evidence="4 5">
    <name type="scientific">Pinctada imbricata</name>
    <name type="common">Atlantic pearl-oyster</name>
    <name type="synonym">Pinctada martensii</name>
    <dbReference type="NCBI Taxonomy" id="66713"/>
    <lineage>
        <taxon>Eukaryota</taxon>
        <taxon>Metazoa</taxon>
        <taxon>Spiralia</taxon>
        <taxon>Lophotrochozoa</taxon>
        <taxon>Mollusca</taxon>
        <taxon>Bivalvia</taxon>
        <taxon>Autobranchia</taxon>
        <taxon>Pteriomorphia</taxon>
        <taxon>Pterioida</taxon>
        <taxon>Pterioidea</taxon>
        <taxon>Pteriidae</taxon>
        <taxon>Pinctada</taxon>
    </lineage>
</organism>